<evidence type="ECO:0008006" key="4">
    <source>
        <dbReference type="Google" id="ProtNLM"/>
    </source>
</evidence>
<keyword evidence="3" id="KW-1185">Reference proteome</keyword>
<organism evidence="2 3">
    <name type="scientific">Leptothoe spongobia TAU-MAC 1115</name>
    <dbReference type="NCBI Taxonomy" id="1967444"/>
    <lineage>
        <taxon>Bacteria</taxon>
        <taxon>Bacillati</taxon>
        <taxon>Cyanobacteriota</taxon>
        <taxon>Cyanophyceae</taxon>
        <taxon>Nodosilineales</taxon>
        <taxon>Cymatolegaceae</taxon>
        <taxon>Leptothoe</taxon>
        <taxon>Leptothoe spongobia</taxon>
    </lineage>
</organism>
<dbReference type="EMBL" id="JADOES010000004">
    <property type="protein sequence ID" value="MBT9314489.1"/>
    <property type="molecule type" value="Genomic_DNA"/>
</dbReference>
<protein>
    <recommendedName>
        <fullName evidence="4">DUF4157 domain-containing protein</fullName>
    </recommendedName>
</protein>
<comment type="caution">
    <text evidence="2">The sequence shown here is derived from an EMBL/GenBank/DDBJ whole genome shotgun (WGS) entry which is preliminary data.</text>
</comment>
<dbReference type="RefSeq" id="WP_215607556.1">
    <property type="nucleotide sequence ID" value="NZ_JADOES010000004.1"/>
</dbReference>
<feature type="compositionally biased region" description="Polar residues" evidence="1">
    <location>
        <begin position="1"/>
        <end position="23"/>
    </location>
</feature>
<feature type="compositionally biased region" description="Basic and acidic residues" evidence="1">
    <location>
        <begin position="288"/>
        <end position="298"/>
    </location>
</feature>
<feature type="compositionally biased region" description="Basic and acidic residues" evidence="1">
    <location>
        <begin position="25"/>
        <end position="34"/>
    </location>
</feature>
<gene>
    <name evidence="2" type="ORF">IXB50_03520</name>
</gene>
<feature type="region of interest" description="Disordered" evidence="1">
    <location>
        <begin position="128"/>
        <end position="161"/>
    </location>
</feature>
<feature type="compositionally biased region" description="Basic residues" evidence="1">
    <location>
        <begin position="254"/>
        <end position="283"/>
    </location>
</feature>
<dbReference type="AlphaFoldDB" id="A0A947DDS8"/>
<evidence type="ECO:0000313" key="2">
    <source>
        <dbReference type="EMBL" id="MBT9314489.1"/>
    </source>
</evidence>
<feature type="compositionally biased region" description="Polar residues" evidence="1">
    <location>
        <begin position="128"/>
        <end position="148"/>
    </location>
</feature>
<dbReference type="Proteomes" id="UP000717364">
    <property type="component" value="Unassembled WGS sequence"/>
</dbReference>
<sequence length="527" mass="60090">MKTTMSQGYSSWRTASRTQQWHNPWSDKKKREEEATGYQGQVKSNAESPGHVRMQEQSGGQQQVGLPKRLRSGIENLSGYSMADVRVEYNSSVPGKYSALGYAKGRTIHLAKGAENYLPHEAWHMVQQKQGRRPNTTETEGGQTVSTDSRMESEATEKGRKSMQIGEIGNRNGLRVAVSKATCVMLGGKIGSPDWCQSMAQEHILDAEEIKIVYQYLTKITKQNPDQAEATLKNDNWREIVPSTIQEANNKIKQAKNKIKQAKNNNSKKKRKKANNNNNKRKYQSNSKYEEEKRENPNYKKRLNQYQRNQPGKHQKSRDDQLSEMTQSVKSLGTYSVVYAQALIKVKKTPQQNKQKRIRSAVKKYGTLSFMQEQTSYKTRAYPSGFWANNTPKNYAVQAQGHAKAAKQKHAHRDGDAEPKALAAVQCFLDAMYTNSNKPDDVKGTLKIVTSQGPCPVCRELIDYYATTYPKLDVNVKYKENTASRKVKSVGFYGYEFGKQSDKYKGFWEMDVLPKRLAQHDRKKFYK</sequence>
<evidence type="ECO:0000256" key="1">
    <source>
        <dbReference type="SAM" id="MobiDB-lite"/>
    </source>
</evidence>
<evidence type="ECO:0000313" key="3">
    <source>
        <dbReference type="Proteomes" id="UP000717364"/>
    </source>
</evidence>
<feature type="region of interest" description="Disordered" evidence="1">
    <location>
        <begin position="254"/>
        <end position="326"/>
    </location>
</feature>
<reference evidence="2" key="1">
    <citation type="submission" date="2020-11" db="EMBL/GenBank/DDBJ databases">
        <authorList>
            <person name="Konstantinou D."/>
            <person name="Gkelis S."/>
            <person name="Popin R."/>
            <person name="Fewer D."/>
            <person name="Sivonen K."/>
        </authorList>
    </citation>
    <scope>NUCLEOTIDE SEQUENCE</scope>
    <source>
        <strain evidence="2">TAU-MAC 1115</strain>
    </source>
</reference>
<feature type="compositionally biased region" description="Polar residues" evidence="1">
    <location>
        <begin position="55"/>
        <end position="64"/>
    </location>
</feature>
<reference evidence="2" key="2">
    <citation type="journal article" date="2021" name="Mar. Drugs">
        <title>Genome Reduction and Secondary Metabolism of the Marine Sponge-Associated Cyanobacterium Leptothoe.</title>
        <authorList>
            <person name="Konstantinou D."/>
            <person name="Popin R.V."/>
            <person name="Fewer D.P."/>
            <person name="Sivonen K."/>
            <person name="Gkelis S."/>
        </authorList>
    </citation>
    <scope>NUCLEOTIDE SEQUENCE</scope>
    <source>
        <strain evidence="2">TAU-MAC 1115</strain>
    </source>
</reference>
<feature type="compositionally biased region" description="Polar residues" evidence="1">
    <location>
        <begin position="38"/>
        <end position="47"/>
    </location>
</feature>
<proteinExistence type="predicted"/>
<feature type="compositionally biased region" description="Basic and acidic residues" evidence="1">
    <location>
        <begin position="149"/>
        <end position="160"/>
    </location>
</feature>
<feature type="region of interest" description="Disordered" evidence="1">
    <location>
        <begin position="1"/>
        <end position="67"/>
    </location>
</feature>
<accession>A0A947DDS8</accession>
<name>A0A947DDS8_9CYAN</name>